<name>A0A0T7GSR8_NEOGA</name>
<dbReference type="EMBL" id="CCRK01000007">
    <property type="protein sequence ID" value="CDZ50325.1"/>
    <property type="molecule type" value="Genomic_DNA"/>
</dbReference>
<dbReference type="AlphaFoldDB" id="A0A0T7GSR8"/>
<dbReference type="InterPro" id="IPR023296">
    <property type="entry name" value="Glyco_hydro_beta-prop_sf"/>
</dbReference>
<feature type="signal peptide" evidence="1">
    <location>
        <begin position="1"/>
        <end position="24"/>
    </location>
</feature>
<evidence type="ECO:0000313" key="2">
    <source>
        <dbReference type="EMBL" id="CDZ50325.1"/>
    </source>
</evidence>
<keyword evidence="1" id="KW-0732">Signal</keyword>
<dbReference type="RefSeq" id="WP_172729946.1">
    <property type="nucleotide sequence ID" value="NZ_CCRK01000007.1"/>
</dbReference>
<dbReference type="SUPFAM" id="SSF75005">
    <property type="entry name" value="Arabinanase/levansucrase/invertase"/>
    <property type="match status" value="1"/>
</dbReference>
<sequence length="795" mass="87052">MRARRSTIALTAFLLFSCSIPTLAGEHTAKQMIKNLGDDPGTEKTAAVAMIEATAKIDGIEKATALVERLKDRFPQEELLEKLVASCADLGDFDCAYYQATRIEPFNWRMRAMSQIASAFAEDGEISKSRAAFAYILQAIARDAPANYRDQLTIGILNSVAEFTFLDIGLNAARLVADPRKRAEGLFGLALSAGRAKQVDEAAAIYQEAKQSLASVELTEKDSWLATRAIAAAVAAGRNEDAELYETVAGASKEWAYGQITAMLYYIGHASEADTWAARIQTPARRTWLQSLLAETHIKSGNCGDALAKWKEIKSQSWSAATLLHLTEENNRRMCADTAIFADAAAASWQAFNSETPGALAIGFQIATAMAAAEPRPNSLWTGRTRWQCTADPIIYPGWWDQALNDLPTPAGLDSADGRRATAPTVVKLGKGSTSRYYLYYMGESIAWRTRILRVEISSSDLKKPRPGNVALEFFGPLEPNNRTYSREYLRAGPYYGSVVEDLDVTGEPAKKADGSFKPWFMYIATAGNNPGVAVSTDGGLTFALPTDLGVNPIFPFEVFPDPSADGKWRRQPLEAKNKMYDQSGAGSADAIRGEDGKLRMFYTARMWNYLTLDDLGAKRGEIFHGDGNIPDHGIGYAESSDGLHWNRRTSTSLGVTSSSALGTGRIIDPRFRRGAPGELEYTLTRPMVFKDGVDAVSGAARYRMLVSSHSSTYRVRSLHSTDLINWFWDLSPKGGLFGLGDKGRFDDQSTAYGDCLRETTQTGDRYVCWYTGNRFGHYSAGKTGIGVCTMAIKE</sequence>
<evidence type="ECO:0000313" key="3">
    <source>
        <dbReference type="Proteomes" id="UP000039660"/>
    </source>
</evidence>
<accession>A0A0T7GSR8</accession>
<dbReference type="Proteomes" id="UP000039660">
    <property type="component" value="Unassembled WGS sequence"/>
</dbReference>
<proteinExistence type="predicted"/>
<organism evidence="2 3">
    <name type="scientific">Neorhizobium galegae bv. officinalis</name>
    <dbReference type="NCBI Taxonomy" id="323656"/>
    <lineage>
        <taxon>Bacteria</taxon>
        <taxon>Pseudomonadati</taxon>
        <taxon>Pseudomonadota</taxon>
        <taxon>Alphaproteobacteria</taxon>
        <taxon>Hyphomicrobiales</taxon>
        <taxon>Rhizobiaceae</taxon>
        <taxon>Rhizobium/Agrobacterium group</taxon>
        <taxon>Neorhizobium</taxon>
    </lineage>
</organism>
<reference evidence="2 3" key="1">
    <citation type="submission" date="2014-08" db="EMBL/GenBank/DDBJ databases">
        <authorList>
            <person name="Chen Y.-H."/>
        </authorList>
    </citation>
    <scope>NUCLEOTIDE SEQUENCE [LARGE SCALE GENOMIC DNA]</scope>
</reference>
<dbReference type="Gene3D" id="2.115.10.20">
    <property type="entry name" value="Glycosyl hydrolase domain, family 43"/>
    <property type="match status" value="1"/>
</dbReference>
<feature type="chain" id="PRO_5018038661" evidence="1">
    <location>
        <begin position="25"/>
        <end position="795"/>
    </location>
</feature>
<protein>
    <submittedName>
        <fullName evidence="2">Uncharacterized protein</fullName>
    </submittedName>
</protein>
<gene>
    <name evidence="2" type="ORF">NGAL_HAMBI1189_33990</name>
</gene>
<dbReference type="PROSITE" id="PS51257">
    <property type="entry name" value="PROKAR_LIPOPROTEIN"/>
    <property type="match status" value="1"/>
</dbReference>
<evidence type="ECO:0000256" key="1">
    <source>
        <dbReference type="SAM" id="SignalP"/>
    </source>
</evidence>